<reference evidence="1 2" key="1">
    <citation type="journal article" date="2018" name="MBio">
        <title>Comparative Genomics Reveals the Core Gene Toolbox for the Fungus-Insect Symbiosis.</title>
        <authorList>
            <person name="Wang Y."/>
            <person name="Stata M."/>
            <person name="Wang W."/>
            <person name="Stajich J.E."/>
            <person name="White M.M."/>
            <person name="Moncalvo J.M."/>
        </authorList>
    </citation>
    <scope>NUCLEOTIDE SEQUENCE [LARGE SCALE GENOMIC DNA]</scope>
    <source>
        <strain evidence="1 2">SWE-8-4</strain>
    </source>
</reference>
<dbReference type="PANTHER" id="PTHR11362:SF82">
    <property type="entry name" value="PHOSPHATIDYLETHANOLAMINE-BINDING PROTEIN 4"/>
    <property type="match status" value="1"/>
</dbReference>
<keyword evidence="2" id="KW-1185">Reference proteome</keyword>
<dbReference type="STRING" id="133385.A0A2T9YJH5"/>
<gene>
    <name evidence="1" type="ORF">BB561_003788</name>
</gene>
<evidence type="ECO:0000313" key="2">
    <source>
        <dbReference type="Proteomes" id="UP000245383"/>
    </source>
</evidence>
<proteinExistence type="predicted"/>
<name>A0A2T9YJH5_9FUNG</name>
<dbReference type="Proteomes" id="UP000245383">
    <property type="component" value="Unassembled WGS sequence"/>
</dbReference>
<dbReference type="Pfam" id="PF01161">
    <property type="entry name" value="PBP"/>
    <property type="match status" value="1"/>
</dbReference>
<dbReference type="CDD" id="cd00866">
    <property type="entry name" value="PEBP_euk"/>
    <property type="match status" value="1"/>
</dbReference>
<protein>
    <submittedName>
        <fullName evidence="1">Uncharacterized protein</fullName>
    </submittedName>
</protein>
<dbReference type="InterPro" id="IPR035810">
    <property type="entry name" value="PEBP_euk"/>
</dbReference>
<dbReference type="SUPFAM" id="SSF49777">
    <property type="entry name" value="PEBP-like"/>
    <property type="match status" value="1"/>
</dbReference>
<dbReference type="PANTHER" id="PTHR11362">
    <property type="entry name" value="PHOSPHATIDYLETHANOLAMINE-BINDING PROTEIN"/>
    <property type="match status" value="1"/>
</dbReference>
<sequence>MNINNLFRKIINSYLQGSEIKNVKKKLTEGEIISNLKIEDFKPTIALNLTYGDKKIELGSELIWDSYVKQMLSTQPTVSYKVANVSLALFTLAMIDIDTPTQKDAFYSQFRHMLLTNIPQEDVAKASEPHTSPYIPLSQPAGCGKKRYVILLAKQKQEYDKAPMDSNTLFKFDVIKFFKDNDMTLVGVTYFTVVGPPAKFCAVSNPKTI</sequence>
<evidence type="ECO:0000313" key="1">
    <source>
        <dbReference type="EMBL" id="PVU92475.1"/>
    </source>
</evidence>
<accession>A0A2T9YJH5</accession>
<comment type="caution">
    <text evidence="1">The sequence shown here is derived from an EMBL/GenBank/DDBJ whole genome shotgun (WGS) entry which is preliminary data.</text>
</comment>
<dbReference type="AlphaFoldDB" id="A0A2T9YJH5"/>
<dbReference type="Gene3D" id="3.90.280.10">
    <property type="entry name" value="PEBP-like"/>
    <property type="match status" value="1"/>
</dbReference>
<dbReference type="InterPro" id="IPR036610">
    <property type="entry name" value="PEBP-like_sf"/>
</dbReference>
<organism evidence="1 2">
    <name type="scientific">Smittium simulii</name>
    <dbReference type="NCBI Taxonomy" id="133385"/>
    <lineage>
        <taxon>Eukaryota</taxon>
        <taxon>Fungi</taxon>
        <taxon>Fungi incertae sedis</taxon>
        <taxon>Zoopagomycota</taxon>
        <taxon>Kickxellomycotina</taxon>
        <taxon>Harpellomycetes</taxon>
        <taxon>Harpellales</taxon>
        <taxon>Legeriomycetaceae</taxon>
        <taxon>Smittium</taxon>
    </lineage>
</organism>
<dbReference type="InterPro" id="IPR008914">
    <property type="entry name" value="PEBP"/>
</dbReference>
<dbReference type="OrthoDB" id="2506647at2759"/>
<dbReference type="EMBL" id="MBFR01000160">
    <property type="protein sequence ID" value="PVU92475.1"/>
    <property type="molecule type" value="Genomic_DNA"/>
</dbReference>